<sequence length="46" mass="5222">MSRSDITYKKLPLRRTAATNEIEMVSETTTFDHTFVRQSTASGSKK</sequence>
<reference evidence="1 2" key="2">
    <citation type="submission" date="2009-02" db="EMBL/GenBank/DDBJ databases">
        <authorList>
            <person name="Fulton L."/>
            <person name="Clifton S."/>
            <person name="Fulton B."/>
            <person name="Xu J."/>
            <person name="Minx P."/>
            <person name="Pepin K.H."/>
            <person name="Johnson M."/>
            <person name="Bhonagiri V."/>
            <person name="Nash W.E."/>
            <person name="Mardis E.R."/>
            <person name="Wilson R.K."/>
        </authorList>
    </citation>
    <scope>NUCLEOTIDE SEQUENCE [LARGE SCALE GENOMIC DNA]</scope>
    <source>
        <strain evidence="1 2">DSM 20438</strain>
    </source>
</reference>
<proteinExistence type="predicted"/>
<evidence type="ECO:0000313" key="2">
    <source>
        <dbReference type="Proteomes" id="UP000003875"/>
    </source>
</evidence>
<accession>C0BQN2</accession>
<evidence type="ECO:0000313" key="1">
    <source>
        <dbReference type="EMBL" id="EEG71795.1"/>
    </source>
</evidence>
<dbReference type="EMBL" id="ABXX02000001">
    <property type="protein sequence ID" value="EEG71795.1"/>
    <property type="molecule type" value="Genomic_DNA"/>
</dbReference>
<comment type="caution">
    <text evidence="1">The sequence shown here is derived from an EMBL/GenBank/DDBJ whole genome shotgun (WGS) entry which is preliminary data.</text>
</comment>
<organism evidence="1 2">
    <name type="scientific">Bifidobacterium pseudocatenulatum DSM 20438 = JCM 1200 = LMG 10505</name>
    <dbReference type="NCBI Taxonomy" id="547043"/>
    <lineage>
        <taxon>Bacteria</taxon>
        <taxon>Bacillati</taxon>
        <taxon>Actinomycetota</taxon>
        <taxon>Actinomycetes</taxon>
        <taxon>Bifidobacteriales</taxon>
        <taxon>Bifidobacteriaceae</taxon>
        <taxon>Bifidobacterium</taxon>
    </lineage>
</organism>
<dbReference type="Proteomes" id="UP000003875">
    <property type="component" value="Unassembled WGS sequence"/>
</dbReference>
<dbReference type="AlphaFoldDB" id="C0BQN2"/>
<name>C0BQN2_BIFPS</name>
<gene>
    <name evidence="1" type="ORF">BIFPSEUDO_02683</name>
</gene>
<reference evidence="1 2" key="1">
    <citation type="submission" date="2009-02" db="EMBL/GenBank/DDBJ databases">
        <title>Draft genome sequence of Bifidobacterium pseudocatenulatum (DSM 20438).</title>
        <authorList>
            <person name="Sudarsanam P."/>
            <person name="Ley R."/>
            <person name="Guruge J."/>
            <person name="Turnbaugh P.J."/>
            <person name="Mahowald M."/>
            <person name="Liep D."/>
            <person name="Gordon J."/>
        </authorList>
    </citation>
    <scope>NUCLEOTIDE SEQUENCE [LARGE SCALE GENOMIC DNA]</scope>
    <source>
        <strain evidence="1 2">DSM 20438</strain>
    </source>
</reference>
<protein>
    <submittedName>
        <fullName evidence="1">Uncharacterized protein</fullName>
    </submittedName>
</protein>